<evidence type="ECO:0000256" key="1">
    <source>
        <dbReference type="SAM" id="SignalP"/>
    </source>
</evidence>
<evidence type="ECO:0000313" key="2">
    <source>
        <dbReference type="EMBL" id="UJO22925.1"/>
    </source>
</evidence>
<reference evidence="2" key="2">
    <citation type="journal article" date="2022" name="Microb. Genom.">
        <title>A chromosome-scale genome assembly of the tomato pathogen Cladosporium fulvum reveals a compartmentalized genome architecture and the presence of a dispensable chromosome.</title>
        <authorList>
            <person name="Zaccaron A.Z."/>
            <person name="Chen L.H."/>
            <person name="Samaras A."/>
            <person name="Stergiopoulos I."/>
        </authorList>
    </citation>
    <scope>NUCLEOTIDE SEQUENCE</scope>
    <source>
        <strain evidence="2">Race5_Kim</strain>
    </source>
</reference>
<dbReference type="Proteomes" id="UP000756132">
    <property type="component" value="Chromosome 10"/>
</dbReference>
<keyword evidence="3" id="KW-1185">Reference proteome</keyword>
<dbReference type="CDD" id="cd02440">
    <property type="entry name" value="AdoMet_MTases"/>
    <property type="match status" value="1"/>
</dbReference>
<dbReference type="Gene3D" id="3.40.50.150">
    <property type="entry name" value="Vaccinia Virus protein VP39"/>
    <property type="match status" value="1"/>
</dbReference>
<dbReference type="SMART" id="SM01296">
    <property type="entry name" value="N2227"/>
    <property type="match status" value="1"/>
</dbReference>
<proteinExistence type="predicted"/>
<dbReference type="InterPro" id="IPR029063">
    <property type="entry name" value="SAM-dependent_MTases_sf"/>
</dbReference>
<gene>
    <name evidence="2" type="ORF">CLAFUR5_12254</name>
</gene>
<keyword evidence="1" id="KW-0732">Signal</keyword>
<dbReference type="GO" id="GO:0008757">
    <property type="term" value="F:S-adenosylmethionine-dependent methyltransferase activity"/>
    <property type="evidence" value="ECO:0007669"/>
    <property type="project" value="InterPro"/>
</dbReference>
<organism evidence="2 3">
    <name type="scientific">Passalora fulva</name>
    <name type="common">Tomato leaf mold</name>
    <name type="synonym">Cladosporium fulvum</name>
    <dbReference type="NCBI Taxonomy" id="5499"/>
    <lineage>
        <taxon>Eukaryota</taxon>
        <taxon>Fungi</taxon>
        <taxon>Dikarya</taxon>
        <taxon>Ascomycota</taxon>
        <taxon>Pezizomycotina</taxon>
        <taxon>Dothideomycetes</taxon>
        <taxon>Dothideomycetidae</taxon>
        <taxon>Mycosphaerellales</taxon>
        <taxon>Mycosphaerellaceae</taxon>
        <taxon>Fulvia</taxon>
    </lineage>
</organism>
<dbReference type="Pfam" id="PF07942">
    <property type="entry name" value="CARME"/>
    <property type="match status" value="1"/>
</dbReference>
<accession>A0A9Q8PIB2</accession>
<evidence type="ECO:0000313" key="3">
    <source>
        <dbReference type="Proteomes" id="UP000756132"/>
    </source>
</evidence>
<feature type="chain" id="PRO_5040154990" evidence="1">
    <location>
        <begin position="17"/>
        <end position="426"/>
    </location>
</feature>
<dbReference type="KEGG" id="ffu:CLAFUR5_12254"/>
<dbReference type="RefSeq" id="XP_047767291.1">
    <property type="nucleotide sequence ID" value="XM_047911402.1"/>
</dbReference>
<dbReference type="InterPro" id="IPR012901">
    <property type="entry name" value="CARME"/>
</dbReference>
<feature type="signal peptide" evidence="1">
    <location>
        <begin position="1"/>
        <end position="16"/>
    </location>
</feature>
<protein>
    <submittedName>
        <fullName evidence="2">Carnosine N-methyltransferase</fullName>
    </submittedName>
</protein>
<dbReference type="PANTHER" id="PTHR12303:SF13">
    <property type="match status" value="1"/>
</dbReference>
<sequence length="426" mass="48585">MLALLLLCWFAGVVTSAVDTCLAVQREPKLPQCQALSSRHHAEHQRLLHSISRSHGRWNNKHPRWAILEALHGYDRYREIAGAEIDRFEDLYKHVPKKHKKILESTIQYQNNFQEARTLLDHNAKTCQAIVENGLALYNITRAELNTFITESDNVEKKHRDNKHRVLRTHTSHALKHVVRDWSRDSHAERQATFPYILDCLSHHLDLTQPTNILIPGAGLGRLAHEISHLSPTVTTTSNEKDAYMNLAYHYLTSPTHSSPSSLNFSLHPYLESWSHARSRASLYRSVQIPDSHLSLNAPNLLVEGDFTTAFSYQPATYDAVVTLFFIDTARNLVQYFETIAELLKPGGLWVNVGPLLYGSAPFVQLSLDEVLLVAREMGLEVEYRAEREVMYDFGAGNMHRNGYVAQYWVARKVSGEAEKGKGWWS</sequence>
<name>A0A9Q8PIB2_PASFU</name>
<dbReference type="AlphaFoldDB" id="A0A9Q8PIB2"/>
<dbReference type="GeneID" id="71992132"/>
<dbReference type="OrthoDB" id="978at2759"/>
<dbReference type="PANTHER" id="PTHR12303">
    <property type="entry name" value="CARNOSINE N-METHYLTRANSFERASE"/>
    <property type="match status" value="1"/>
</dbReference>
<dbReference type="EMBL" id="CP090172">
    <property type="protein sequence ID" value="UJO22925.1"/>
    <property type="molecule type" value="Genomic_DNA"/>
</dbReference>
<dbReference type="SUPFAM" id="SSF53335">
    <property type="entry name" value="S-adenosyl-L-methionine-dependent methyltransferases"/>
    <property type="match status" value="1"/>
</dbReference>
<reference evidence="2" key="1">
    <citation type="submission" date="2021-12" db="EMBL/GenBank/DDBJ databases">
        <authorList>
            <person name="Zaccaron A."/>
            <person name="Stergiopoulos I."/>
        </authorList>
    </citation>
    <scope>NUCLEOTIDE SEQUENCE</scope>
    <source>
        <strain evidence="2">Race5_Kim</strain>
    </source>
</reference>